<feature type="region of interest" description="Disordered" evidence="1">
    <location>
        <begin position="1"/>
        <end position="61"/>
    </location>
</feature>
<organism evidence="2 3">
    <name type="scientific">Albula glossodonta</name>
    <name type="common">roundjaw bonefish</name>
    <dbReference type="NCBI Taxonomy" id="121402"/>
    <lineage>
        <taxon>Eukaryota</taxon>
        <taxon>Metazoa</taxon>
        <taxon>Chordata</taxon>
        <taxon>Craniata</taxon>
        <taxon>Vertebrata</taxon>
        <taxon>Euteleostomi</taxon>
        <taxon>Actinopterygii</taxon>
        <taxon>Neopterygii</taxon>
        <taxon>Teleostei</taxon>
        <taxon>Albuliformes</taxon>
        <taxon>Albulidae</taxon>
        <taxon>Albula</taxon>
    </lineage>
</organism>
<name>A0A8T2P8Q9_9TELE</name>
<evidence type="ECO:0000313" key="3">
    <source>
        <dbReference type="Proteomes" id="UP000824540"/>
    </source>
</evidence>
<keyword evidence="3" id="KW-1185">Reference proteome</keyword>
<accession>A0A8T2P8Q9</accession>
<dbReference type="GO" id="GO:0001578">
    <property type="term" value="P:microtubule bundle formation"/>
    <property type="evidence" value="ECO:0007669"/>
    <property type="project" value="TreeGrafter"/>
</dbReference>
<dbReference type="Proteomes" id="UP000824540">
    <property type="component" value="Unassembled WGS sequence"/>
</dbReference>
<feature type="compositionally biased region" description="Polar residues" evidence="1">
    <location>
        <begin position="1"/>
        <end position="16"/>
    </location>
</feature>
<gene>
    <name evidence="2" type="ORF">JZ751_029321</name>
</gene>
<protein>
    <submittedName>
        <fullName evidence="2">Uncharacterized protein</fullName>
    </submittedName>
</protein>
<proteinExistence type="predicted"/>
<feature type="compositionally biased region" description="Basic and acidic residues" evidence="1">
    <location>
        <begin position="18"/>
        <end position="30"/>
    </location>
</feature>
<dbReference type="AlphaFoldDB" id="A0A8T2P8Q9"/>
<sequence>MKCNRLSQNEYITSPAHSLKDHGKEKEKMKNNNQSSPTDRAVRICSYSGGSSSNSETDPECDATATCLSHDATLNKTRNTKQDQDEDEIKKNSMESHLSIMDYYQQEVLVHYRGEERGTPNNCLTDKKKDEMEDLASDKNKLVFPGVSLESLNKLNRNGGLFPETEEQKNVTVEAAGINEPSSSCSDKPAVDNLGSLSDSLYDSLSSCTSQGSDEA</sequence>
<dbReference type="PANTHER" id="PTHR21740:SF0">
    <property type="entry name" value="NCK-ASSOCIATED PROTEIN 5"/>
    <property type="match status" value="1"/>
</dbReference>
<comment type="caution">
    <text evidence="2">The sequence shown here is derived from an EMBL/GenBank/DDBJ whole genome shotgun (WGS) entry which is preliminary data.</text>
</comment>
<dbReference type="EMBL" id="JAFBMS010000010">
    <property type="protein sequence ID" value="KAG9349004.1"/>
    <property type="molecule type" value="Genomic_DNA"/>
</dbReference>
<dbReference type="PANTHER" id="PTHR21740">
    <property type="entry name" value="NCK-ASSOCIATED PROTEIN 5"/>
    <property type="match status" value="1"/>
</dbReference>
<evidence type="ECO:0000313" key="2">
    <source>
        <dbReference type="EMBL" id="KAG9349004.1"/>
    </source>
</evidence>
<dbReference type="GO" id="GO:0035371">
    <property type="term" value="C:microtubule plus-end"/>
    <property type="evidence" value="ECO:0007669"/>
    <property type="project" value="TreeGrafter"/>
</dbReference>
<feature type="compositionally biased region" description="Low complexity" evidence="1">
    <location>
        <begin position="46"/>
        <end position="55"/>
    </location>
</feature>
<dbReference type="GO" id="GO:0007019">
    <property type="term" value="P:microtubule depolymerization"/>
    <property type="evidence" value="ECO:0007669"/>
    <property type="project" value="TreeGrafter"/>
</dbReference>
<dbReference type="InterPro" id="IPR026163">
    <property type="entry name" value="Nckap5l"/>
</dbReference>
<reference evidence="2" key="1">
    <citation type="thesis" date="2021" institute="BYU ScholarsArchive" country="Provo, UT, USA">
        <title>Applications of and Algorithms for Genome Assembly and Genomic Analyses with an Emphasis on Marine Teleosts.</title>
        <authorList>
            <person name="Pickett B.D."/>
        </authorList>
    </citation>
    <scope>NUCLEOTIDE SEQUENCE</scope>
    <source>
        <strain evidence="2">HI-2016</strain>
    </source>
</reference>
<evidence type="ECO:0000256" key="1">
    <source>
        <dbReference type="SAM" id="MobiDB-lite"/>
    </source>
</evidence>